<evidence type="ECO:0000313" key="2">
    <source>
        <dbReference type="EMBL" id="OSM04027.1"/>
    </source>
</evidence>
<accession>A0A1Y2K3R3</accession>
<dbReference type="RefSeq" id="WP_085442141.1">
    <property type="nucleotide sequence ID" value="NZ_LVJN01000019.1"/>
</dbReference>
<dbReference type="Proteomes" id="UP000194003">
    <property type="component" value="Unassembled WGS sequence"/>
</dbReference>
<dbReference type="STRING" id="1434232.MAIT1_03717"/>
<proteinExistence type="predicted"/>
<organism evidence="2 3">
    <name type="scientific">Magnetofaba australis IT-1</name>
    <dbReference type="NCBI Taxonomy" id="1434232"/>
    <lineage>
        <taxon>Bacteria</taxon>
        <taxon>Pseudomonadati</taxon>
        <taxon>Pseudomonadota</taxon>
        <taxon>Magnetococcia</taxon>
        <taxon>Magnetococcales</taxon>
        <taxon>Magnetococcaceae</taxon>
        <taxon>Magnetofaba</taxon>
    </lineage>
</organism>
<reference evidence="2 3" key="1">
    <citation type="journal article" date="2016" name="BMC Genomics">
        <title>Combined genomic and structural analyses of a cultured magnetotactic bacterium reveals its niche adaptation to a dynamic environment.</title>
        <authorList>
            <person name="Araujo A.C."/>
            <person name="Morillo V."/>
            <person name="Cypriano J."/>
            <person name="Teixeira L.C."/>
            <person name="Leao P."/>
            <person name="Lyra S."/>
            <person name="Almeida L.G."/>
            <person name="Bazylinski D.A."/>
            <person name="Vasconcellos A.T."/>
            <person name="Abreu F."/>
            <person name="Lins U."/>
        </authorList>
    </citation>
    <scope>NUCLEOTIDE SEQUENCE [LARGE SCALE GENOMIC DNA]</scope>
    <source>
        <strain evidence="2 3">IT-1</strain>
    </source>
</reference>
<gene>
    <name evidence="2" type="ORF">MAIT1_03717</name>
</gene>
<dbReference type="OrthoDB" id="9832880at2"/>
<dbReference type="AlphaFoldDB" id="A0A1Y2K3R3"/>
<feature type="compositionally biased region" description="Basic and acidic residues" evidence="1">
    <location>
        <begin position="193"/>
        <end position="203"/>
    </location>
</feature>
<comment type="caution">
    <text evidence="2">The sequence shown here is derived from an EMBL/GenBank/DDBJ whole genome shotgun (WGS) entry which is preliminary data.</text>
</comment>
<sequence length="203" mass="22579">MSGIGVIPIVPAAQPKAEPDPAAKPEYSLHVGFRNGRFVAYQRKLIQEAPATDYHKFTSSQSGALHFTYEPAQAREWTATCVVDAETLKKLDWIGKTPEEVGLQSAFWVLRVDDEGHFEEVGGGHPWAGESEIAAMAAWARFELDGVTGPAQESDEASLERYRERCFKEYLSDLMPGEEPLEFDQFETGLSTREADPCDLPEK</sequence>
<evidence type="ECO:0000313" key="3">
    <source>
        <dbReference type="Proteomes" id="UP000194003"/>
    </source>
</evidence>
<evidence type="ECO:0000256" key="1">
    <source>
        <dbReference type="SAM" id="MobiDB-lite"/>
    </source>
</evidence>
<protein>
    <submittedName>
        <fullName evidence="2">Uncharacterized protein</fullName>
    </submittedName>
</protein>
<feature type="region of interest" description="Disordered" evidence="1">
    <location>
        <begin position="178"/>
        <end position="203"/>
    </location>
</feature>
<dbReference type="EMBL" id="LVJN01000019">
    <property type="protein sequence ID" value="OSM04027.1"/>
    <property type="molecule type" value="Genomic_DNA"/>
</dbReference>
<name>A0A1Y2K3R3_9PROT</name>
<keyword evidence="3" id="KW-1185">Reference proteome</keyword>